<dbReference type="GO" id="GO:0006571">
    <property type="term" value="P:tyrosine biosynthetic process"/>
    <property type="evidence" value="ECO:0007669"/>
    <property type="project" value="UniProtKB-UniPathway"/>
</dbReference>
<comment type="pathway">
    <text evidence="1">Amino-acid biosynthesis; L-tyrosine biosynthesis; (4-hydroxyphenyl)pyruvate from prephenate (NAD(+) route): step 1/1.</text>
</comment>
<dbReference type="InterPro" id="IPR036291">
    <property type="entry name" value="NAD(P)-bd_dom_sf"/>
</dbReference>
<dbReference type="InterPro" id="IPR002912">
    <property type="entry name" value="ACT_dom"/>
</dbReference>
<evidence type="ECO:0000259" key="11">
    <source>
        <dbReference type="PROSITE" id="PS51671"/>
    </source>
</evidence>
<feature type="domain" description="Prephenate/arogenate dehydrogenase" evidence="10">
    <location>
        <begin position="12"/>
        <end position="291"/>
    </location>
</feature>
<evidence type="ECO:0000259" key="10">
    <source>
        <dbReference type="PROSITE" id="PS51176"/>
    </source>
</evidence>
<dbReference type="NCBIfam" id="NF005111">
    <property type="entry name" value="PRK06545.2-3"/>
    <property type="match status" value="1"/>
</dbReference>
<feature type="transmembrane region" description="Helical" evidence="9">
    <location>
        <begin position="12"/>
        <end position="35"/>
    </location>
</feature>
<evidence type="ECO:0000256" key="9">
    <source>
        <dbReference type="SAM" id="Phobius"/>
    </source>
</evidence>
<dbReference type="GO" id="GO:0004665">
    <property type="term" value="F:prephenate dehydrogenase (NADP+) activity"/>
    <property type="evidence" value="ECO:0007669"/>
    <property type="project" value="InterPro"/>
</dbReference>
<evidence type="ECO:0000256" key="4">
    <source>
        <dbReference type="ARBA" id="ARBA00016891"/>
    </source>
</evidence>
<dbReference type="GO" id="GO:0008977">
    <property type="term" value="F:prephenate dehydrogenase (NAD+) activity"/>
    <property type="evidence" value="ECO:0007669"/>
    <property type="project" value="UniProtKB-EC"/>
</dbReference>
<evidence type="ECO:0000256" key="7">
    <source>
        <dbReference type="ARBA" id="ARBA00023027"/>
    </source>
</evidence>
<keyword evidence="13" id="KW-1185">Reference proteome</keyword>
<keyword evidence="5" id="KW-0057">Aromatic amino acid biosynthesis</keyword>
<dbReference type="AlphaFoldDB" id="A0A255HBF9"/>
<dbReference type="PANTHER" id="PTHR21363:SF0">
    <property type="entry name" value="PREPHENATE DEHYDROGENASE [NADP(+)]"/>
    <property type="match status" value="1"/>
</dbReference>
<dbReference type="SUPFAM" id="SSF51735">
    <property type="entry name" value="NAD(P)-binding Rossmann-fold domains"/>
    <property type="match status" value="1"/>
</dbReference>
<protein>
    <recommendedName>
        <fullName evidence="4">Prephenate dehydrogenase</fullName>
        <ecNumber evidence="3">1.3.1.12</ecNumber>
    </recommendedName>
</protein>
<dbReference type="Proteomes" id="UP000216311">
    <property type="component" value="Unassembled WGS sequence"/>
</dbReference>
<organism evidence="12 13">
    <name type="scientific">Enemella dayhoffiae</name>
    <dbReference type="NCBI Taxonomy" id="2016507"/>
    <lineage>
        <taxon>Bacteria</taxon>
        <taxon>Bacillati</taxon>
        <taxon>Actinomycetota</taxon>
        <taxon>Actinomycetes</taxon>
        <taxon>Propionibacteriales</taxon>
        <taxon>Propionibacteriaceae</taxon>
        <taxon>Enemella</taxon>
    </lineage>
</organism>
<dbReference type="PROSITE" id="PS51671">
    <property type="entry name" value="ACT"/>
    <property type="match status" value="1"/>
</dbReference>
<evidence type="ECO:0000313" key="13">
    <source>
        <dbReference type="Proteomes" id="UP000216311"/>
    </source>
</evidence>
<dbReference type="InterPro" id="IPR050812">
    <property type="entry name" value="Preph/Arog_dehydrog"/>
</dbReference>
<keyword evidence="5" id="KW-0827">Tyrosine biosynthesis</keyword>
<sequence length="361" mass="37141">MEDTEPDEPRLGPVLVIGAGLVGASIGCALTAAGIEVHLRDAIPSHAQVAAGLGAGSAEPVVPEQIALVIVAVPPRALAPVVSAALDEFANAVVTDVGSVKGTVLSELSARGLELRRYVGSHPMAGSHLAGPVTARADLFTDRTWVVTPHDTATPGSVATVTELAELCGASVVQMPAAEHDLAVAAVSHLPHAVSALVAAGLTEVDPAHLALAGQGVRDVTRIAGGDPALWDQILSANAPAVAAHLATLAERLEELSRRLSVRQPVTDLLEQGVAGTREIPGKHGRAATAYARIVVEIPDAPGSLARLFTDAGAAGVNVEDISIEHDPVREVGWLQMSIRPELADTFAELMGQKGWRVHLG</sequence>
<dbReference type="PANTHER" id="PTHR21363">
    <property type="entry name" value="PREPHENATE DEHYDROGENASE"/>
    <property type="match status" value="1"/>
</dbReference>
<name>A0A255HBF9_9ACTN</name>
<evidence type="ECO:0000256" key="5">
    <source>
        <dbReference type="ARBA" id="ARBA00022498"/>
    </source>
</evidence>
<dbReference type="EMBL" id="NMVQ01000004">
    <property type="protein sequence ID" value="OYO24353.1"/>
    <property type="molecule type" value="Genomic_DNA"/>
</dbReference>
<accession>A0A255HBF9</accession>
<keyword evidence="7" id="KW-0520">NAD</keyword>
<evidence type="ECO:0000256" key="3">
    <source>
        <dbReference type="ARBA" id="ARBA00012068"/>
    </source>
</evidence>
<keyword evidence="9" id="KW-0472">Membrane</keyword>
<dbReference type="Pfam" id="PF20463">
    <property type="entry name" value="PDH_C"/>
    <property type="match status" value="1"/>
</dbReference>
<evidence type="ECO:0000313" key="12">
    <source>
        <dbReference type="EMBL" id="OYO24353.1"/>
    </source>
</evidence>
<dbReference type="Gene3D" id="3.40.50.720">
    <property type="entry name" value="NAD(P)-binding Rossmann-like Domain"/>
    <property type="match status" value="1"/>
</dbReference>
<evidence type="ECO:0000256" key="6">
    <source>
        <dbReference type="ARBA" id="ARBA00023002"/>
    </source>
</evidence>
<dbReference type="NCBIfam" id="NF005112">
    <property type="entry name" value="PRK06545.2-4"/>
    <property type="match status" value="1"/>
</dbReference>
<evidence type="ECO:0000256" key="1">
    <source>
        <dbReference type="ARBA" id="ARBA00005067"/>
    </source>
</evidence>
<keyword evidence="6" id="KW-0560">Oxidoreductase</keyword>
<dbReference type="InterPro" id="IPR046826">
    <property type="entry name" value="PDH_N"/>
</dbReference>
<feature type="domain" description="ACT" evidence="11">
    <location>
        <begin position="293"/>
        <end position="361"/>
    </location>
</feature>
<dbReference type="Gene3D" id="1.10.3660.10">
    <property type="entry name" value="6-phosphogluconate dehydrogenase C-terminal like domain"/>
    <property type="match status" value="1"/>
</dbReference>
<keyword evidence="9" id="KW-0812">Transmembrane</keyword>
<dbReference type="InterPro" id="IPR003099">
    <property type="entry name" value="Prephen_DH"/>
</dbReference>
<keyword evidence="5" id="KW-0028">Amino-acid biosynthesis</keyword>
<dbReference type="PROSITE" id="PS51176">
    <property type="entry name" value="PDH_ADH"/>
    <property type="match status" value="1"/>
</dbReference>
<proteinExistence type="inferred from homology"/>
<comment type="caution">
    <text evidence="12">The sequence shown here is derived from an EMBL/GenBank/DDBJ whole genome shotgun (WGS) entry which is preliminary data.</text>
</comment>
<dbReference type="GO" id="GO:0070403">
    <property type="term" value="F:NAD+ binding"/>
    <property type="evidence" value="ECO:0007669"/>
    <property type="project" value="InterPro"/>
</dbReference>
<evidence type="ECO:0000256" key="8">
    <source>
        <dbReference type="ARBA" id="ARBA00049260"/>
    </source>
</evidence>
<dbReference type="EC" id="1.3.1.12" evidence="3"/>
<dbReference type="SUPFAM" id="SSF48179">
    <property type="entry name" value="6-phosphogluconate dehydrogenase C-terminal domain-like"/>
    <property type="match status" value="1"/>
</dbReference>
<gene>
    <name evidence="12" type="ORF">CGZ93_03880</name>
</gene>
<comment type="catalytic activity">
    <reaction evidence="8">
        <text>prephenate + NAD(+) = 3-(4-hydroxyphenyl)pyruvate + CO2 + NADH</text>
        <dbReference type="Rhea" id="RHEA:13869"/>
        <dbReference type="ChEBI" id="CHEBI:16526"/>
        <dbReference type="ChEBI" id="CHEBI:29934"/>
        <dbReference type="ChEBI" id="CHEBI:36242"/>
        <dbReference type="ChEBI" id="CHEBI:57540"/>
        <dbReference type="ChEBI" id="CHEBI:57945"/>
        <dbReference type="EC" id="1.3.1.12"/>
    </reaction>
</comment>
<dbReference type="OrthoDB" id="9802008at2"/>
<comment type="similarity">
    <text evidence="2">Belongs to the prephenate/arogenate dehydrogenase family.</text>
</comment>
<dbReference type="InterPro" id="IPR008927">
    <property type="entry name" value="6-PGluconate_DH-like_C_sf"/>
</dbReference>
<keyword evidence="9" id="KW-1133">Transmembrane helix</keyword>
<dbReference type="UniPathway" id="UPA00122">
    <property type="reaction ID" value="UER00961"/>
</dbReference>
<dbReference type="Pfam" id="PF02153">
    <property type="entry name" value="PDH_N"/>
    <property type="match status" value="1"/>
</dbReference>
<evidence type="ECO:0000256" key="2">
    <source>
        <dbReference type="ARBA" id="ARBA00007964"/>
    </source>
</evidence>
<reference evidence="12 13" key="1">
    <citation type="submission" date="2017-07" db="EMBL/GenBank/DDBJ databases">
        <title>Draft whole genome sequences of clinical Proprionibacteriaceae strains.</title>
        <authorList>
            <person name="Bernier A.-M."/>
            <person name="Bernard K."/>
            <person name="Domingo M.-C."/>
        </authorList>
    </citation>
    <scope>NUCLEOTIDE SEQUENCE [LARGE SCALE GENOMIC DNA]</scope>
    <source>
        <strain evidence="12 13">NML 130396</strain>
    </source>
</reference>
<dbReference type="InterPro" id="IPR046825">
    <property type="entry name" value="PDH_C"/>
</dbReference>